<proteinExistence type="predicted"/>
<name>A0AAT9GU03_9CREN</name>
<dbReference type="InterPro" id="IPR052513">
    <property type="entry name" value="Thioester_dehydratase-like"/>
</dbReference>
<dbReference type="AlphaFoldDB" id="A0AAT9GU03"/>
<dbReference type="Pfam" id="PF01796">
    <property type="entry name" value="OB_ChsH2_C"/>
    <property type="match status" value="1"/>
</dbReference>
<dbReference type="InterPro" id="IPR012340">
    <property type="entry name" value="NA-bd_OB-fold"/>
</dbReference>
<reference evidence="3" key="1">
    <citation type="submission" date="2024-03" db="EMBL/GenBank/DDBJ databases">
        <title>Complete genome sequence of Sulfurisphaera javensis strain KD-1.</title>
        <authorList>
            <person name="Sakai H."/>
            <person name="Nur N."/>
            <person name="Suwanto A."/>
            <person name="Kurosawa N."/>
        </authorList>
    </citation>
    <scope>NUCLEOTIDE SEQUENCE</scope>
    <source>
        <strain evidence="3">KD-1</strain>
    </source>
</reference>
<feature type="domain" description="ChsH2 C-terminal OB-fold" evidence="1">
    <location>
        <begin position="50"/>
        <end position="109"/>
    </location>
</feature>
<dbReference type="PANTHER" id="PTHR34075">
    <property type="entry name" value="BLR3430 PROTEIN"/>
    <property type="match status" value="1"/>
</dbReference>
<organism evidence="3">
    <name type="scientific">Sulfurisphaera javensis</name>
    <dbReference type="NCBI Taxonomy" id="2049879"/>
    <lineage>
        <taxon>Archaea</taxon>
        <taxon>Thermoproteota</taxon>
        <taxon>Thermoprotei</taxon>
        <taxon>Sulfolobales</taxon>
        <taxon>Sulfolobaceae</taxon>
        <taxon>Sulfurisphaera</taxon>
    </lineage>
</organism>
<dbReference type="GeneID" id="92355269"/>
<dbReference type="PANTHER" id="PTHR34075:SF5">
    <property type="entry name" value="BLR3430 PROTEIN"/>
    <property type="match status" value="1"/>
</dbReference>
<feature type="domain" description="ChsH2 rubredoxin-like zinc ribbon" evidence="2">
    <location>
        <begin position="18"/>
        <end position="45"/>
    </location>
</feature>
<protein>
    <submittedName>
        <fullName evidence="3">Zn-ribbon domain-containing OB-fold protein</fullName>
    </submittedName>
</protein>
<dbReference type="KEGG" id="sjv:SJAV_23130"/>
<sequence length="136" mass="15258">MRISPPKNWRLKETLYSVTLGKCENCGNVMYPYQPLCNSCGSTNVKKIVSKGHGKLIEYTISYQSREGYEKAMPMAIGLIELDEGIKILAPLTEAEDIKEGSEVEAVLRRITADSTNGLIQYGIKFRVINNARDNR</sequence>
<dbReference type="InterPro" id="IPR022002">
    <property type="entry name" value="ChsH2_Znr"/>
</dbReference>
<dbReference type="RefSeq" id="WP_369609888.1">
    <property type="nucleotide sequence ID" value="NZ_AP031322.1"/>
</dbReference>
<accession>A0AAT9GU03</accession>
<evidence type="ECO:0000259" key="2">
    <source>
        <dbReference type="Pfam" id="PF12172"/>
    </source>
</evidence>
<dbReference type="EMBL" id="AP031322">
    <property type="protein sequence ID" value="BFH74369.1"/>
    <property type="molecule type" value="Genomic_DNA"/>
</dbReference>
<evidence type="ECO:0000259" key="1">
    <source>
        <dbReference type="Pfam" id="PF01796"/>
    </source>
</evidence>
<gene>
    <name evidence="3" type="ORF">SJAV_23130</name>
</gene>
<dbReference type="Pfam" id="PF12172">
    <property type="entry name" value="zf-ChsH2"/>
    <property type="match status" value="1"/>
</dbReference>
<dbReference type="InterPro" id="IPR002878">
    <property type="entry name" value="ChsH2_C"/>
</dbReference>
<dbReference type="SUPFAM" id="SSF50249">
    <property type="entry name" value="Nucleic acid-binding proteins"/>
    <property type="match status" value="1"/>
</dbReference>
<evidence type="ECO:0000313" key="3">
    <source>
        <dbReference type="EMBL" id="BFH74369.1"/>
    </source>
</evidence>